<dbReference type="Proteomes" id="UP001240447">
    <property type="component" value="Unassembled WGS sequence"/>
</dbReference>
<keyword evidence="1" id="KW-0678">Repressor</keyword>
<keyword evidence="3 7" id="KW-0238">DNA-binding</keyword>
<feature type="domain" description="HTH lacI-type" evidence="6">
    <location>
        <begin position="2"/>
        <end position="56"/>
    </location>
</feature>
<evidence type="ECO:0000313" key="7">
    <source>
        <dbReference type="EMBL" id="MDP9822731.1"/>
    </source>
</evidence>
<comment type="caution">
    <text evidence="7">The sequence shown here is derived from an EMBL/GenBank/DDBJ whole genome shotgun (WGS) entry which is preliminary data.</text>
</comment>
<feature type="region of interest" description="Disordered" evidence="5">
    <location>
        <begin position="315"/>
        <end position="353"/>
    </location>
</feature>
<reference evidence="7 8" key="1">
    <citation type="submission" date="2023-07" db="EMBL/GenBank/DDBJ databases">
        <title>Sequencing the genomes of 1000 actinobacteria strains.</title>
        <authorList>
            <person name="Klenk H.-P."/>
        </authorList>
    </citation>
    <scope>NUCLEOTIDE SEQUENCE [LARGE SCALE GENOMIC DNA]</scope>
    <source>
        <strain evidence="7 8">GD13</strain>
    </source>
</reference>
<gene>
    <name evidence="7" type="ORF">J2S59_002540</name>
</gene>
<dbReference type="Gene3D" id="3.40.50.2300">
    <property type="match status" value="2"/>
</dbReference>
<dbReference type="CDD" id="cd06267">
    <property type="entry name" value="PBP1_LacI_sugar_binding-like"/>
    <property type="match status" value="1"/>
</dbReference>
<evidence type="ECO:0000256" key="5">
    <source>
        <dbReference type="SAM" id="MobiDB-lite"/>
    </source>
</evidence>
<keyword evidence="4" id="KW-0804">Transcription</keyword>
<organism evidence="7 8">
    <name type="scientific">Nocardioides massiliensis</name>
    <dbReference type="NCBI Taxonomy" id="1325935"/>
    <lineage>
        <taxon>Bacteria</taxon>
        <taxon>Bacillati</taxon>
        <taxon>Actinomycetota</taxon>
        <taxon>Actinomycetes</taxon>
        <taxon>Propionibacteriales</taxon>
        <taxon>Nocardioidaceae</taxon>
        <taxon>Nocardioides</taxon>
    </lineage>
</organism>
<dbReference type="SUPFAM" id="SSF47413">
    <property type="entry name" value="lambda repressor-like DNA-binding domains"/>
    <property type="match status" value="1"/>
</dbReference>
<dbReference type="InterPro" id="IPR046335">
    <property type="entry name" value="LacI/GalR-like_sensor"/>
</dbReference>
<dbReference type="PANTHER" id="PTHR30146">
    <property type="entry name" value="LACI-RELATED TRANSCRIPTIONAL REPRESSOR"/>
    <property type="match status" value="1"/>
</dbReference>
<dbReference type="PROSITE" id="PS50932">
    <property type="entry name" value="HTH_LACI_2"/>
    <property type="match status" value="1"/>
</dbReference>
<keyword evidence="8" id="KW-1185">Reference proteome</keyword>
<feature type="compositionally biased region" description="Polar residues" evidence="5">
    <location>
        <begin position="326"/>
        <end position="347"/>
    </location>
</feature>
<name>A0ABT9NQM3_9ACTN</name>
<evidence type="ECO:0000256" key="1">
    <source>
        <dbReference type="ARBA" id="ARBA00022491"/>
    </source>
</evidence>
<proteinExistence type="predicted"/>
<dbReference type="InterPro" id="IPR028082">
    <property type="entry name" value="Peripla_BP_I"/>
</dbReference>
<dbReference type="Pfam" id="PF00356">
    <property type="entry name" value="LacI"/>
    <property type="match status" value="1"/>
</dbReference>
<dbReference type="Pfam" id="PF13377">
    <property type="entry name" value="Peripla_BP_3"/>
    <property type="match status" value="1"/>
</dbReference>
<dbReference type="PANTHER" id="PTHR30146:SF148">
    <property type="entry name" value="HTH-TYPE TRANSCRIPTIONAL REPRESSOR PURR-RELATED"/>
    <property type="match status" value="1"/>
</dbReference>
<dbReference type="GO" id="GO:0003677">
    <property type="term" value="F:DNA binding"/>
    <property type="evidence" value="ECO:0007669"/>
    <property type="project" value="UniProtKB-KW"/>
</dbReference>
<dbReference type="EMBL" id="JAUSQM010000001">
    <property type="protein sequence ID" value="MDP9822731.1"/>
    <property type="molecule type" value="Genomic_DNA"/>
</dbReference>
<dbReference type="CDD" id="cd01392">
    <property type="entry name" value="HTH_LacI"/>
    <property type="match status" value="1"/>
</dbReference>
<dbReference type="SUPFAM" id="SSF53822">
    <property type="entry name" value="Periplasmic binding protein-like I"/>
    <property type="match status" value="1"/>
</dbReference>
<evidence type="ECO:0000256" key="3">
    <source>
        <dbReference type="ARBA" id="ARBA00023125"/>
    </source>
</evidence>
<dbReference type="InterPro" id="IPR000843">
    <property type="entry name" value="HTH_LacI"/>
</dbReference>
<evidence type="ECO:0000313" key="8">
    <source>
        <dbReference type="Proteomes" id="UP001240447"/>
    </source>
</evidence>
<keyword evidence="2" id="KW-0805">Transcription regulation</keyword>
<dbReference type="InterPro" id="IPR010982">
    <property type="entry name" value="Lambda_DNA-bd_dom_sf"/>
</dbReference>
<protein>
    <submittedName>
        <fullName evidence="7">DNA-binding LacI/PurR family transcriptional regulator</fullName>
    </submittedName>
</protein>
<evidence type="ECO:0000259" key="6">
    <source>
        <dbReference type="PROSITE" id="PS50932"/>
    </source>
</evidence>
<evidence type="ECO:0000256" key="4">
    <source>
        <dbReference type="ARBA" id="ARBA00023163"/>
    </source>
</evidence>
<accession>A0ABT9NQM3</accession>
<sequence length="353" mass="37508">MTGIRDVAREVGMSTASVSRALRGLPGVSPATRHRVLEAARRLGYVASPQAAGLASGTTRTIGVVVPFVTRWYFSWIVQGAQDRLRGEGYDLLLYNLGGKESARERLLATRYLAKRVDALLVLALTPTPEEQENLRSWDLPVGLVGAEAPGFCCVDIDDVGVSAQAVDHLVELGHERIAYVGGGLEDTLDHRAPRLRAEGWRAAMARHGLPLVPGYDEVGDFTMAGGERAGERLMELADPPTAIYAASDEMAIGVLRALRRAGRRTPQDVSVMGVDDHEMASFLDLTTVAQPVYEQGEAITAMLLAALRGELAAESPAGSPAGSPTNQGSATRRTFPTTLVVRSSTAPPGGTG</sequence>
<feature type="compositionally biased region" description="Low complexity" evidence="5">
    <location>
        <begin position="315"/>
        <end position="325"/>
    </location>
</feature>
<evidence type="ECO:0000256" key="2">
    <source>
        <dbReference type="ARBA" id="ARBA00023015"/>
    </source>
</evidence>
<dbReference type="Gene3D" id="1.10.260.40">
    <property type="entry name" value="lambda repressor-like DNA-binding domains"/>
    <property type="match status" value="1"/>
</dbReference>
<dbReference type="SMART" id="SM00354">
    <property type="entry name" value="HTH_LACI"/>
    <property type="match status" value="1"/>
</dbReference>
<dbReference type="RefSeq" id="WP_068118004.1">
    <property type="nucleotide sequence ID" value="NZ_CCXJ01000115.1"/>
</dbReference>